<feature type="transmembrane region" description="Helical" evidence="7">
    <location>
        <begin position="229"/>
        <end position="246"/>
    </location>
</feature>
<keyword evidence="6 7" id="KW-0472">Membrane</keyword>
<dbReference type="Pfam" id="PF03547">
    <property type="entry name" value="Mem_trans"/>
    <property type="match status" value="1"/>
</dbReference>
<feature type="transmembrane region" description="Helical" evidence="7">
    <location>
        <begin position="68"/>
        <end position="88"/>
    </location>
</feature>
<keyword evidence="2" id="KW-0813">Transport</keyword>
<evidence type="ECO:0000256" key="7">
    <source>
        <dbReference type="SAM" id="Phobius"/>
    </source>
</evidence>
<feature type="transmembrane region" description="Helical" evidence="7">
    <location>
        <begin position="198"/>
        <end position="217"/>
    </location>
</feature>
<feature type="transmembrane region" description="Helical" evidence="7">
    <location>
        <begin position="143"/>
        <end position="160"/>
    </location>
</feature>
<keyword evidence="4 7" id="KW-0812">Transmembrane</keyword>
<dbReference type="EMBL" id="JAGGLM010000016">
    <property type="protein sequence ID" value="MBP2033546.1"/>
    <property type="molecule type" value="Genomic_DNA"/>
</dbReference>
<evidence type="ECO:0000256" key="1">
    <source>
        <dbReference type="ARBA" id="ARBA00004141"/>
    </source>
</evidence>
<name>A0ABS4KVU9_9CLOT</name>
<comment type="subcellular location">
    <subcellularLocation>
        <location evidence="1">Membrane</location>
        <topology evidence="1">Multi-pass membrane protein</topology>
    </subcellularLocation>
</comment>
<accession>A0ABS4KVU9</accession>
<keyword evidence="5 7" id="KW-1133">Transmembrane helix</keyword>
<dbReference type="PANTHER" id="PTHR36838">
    <property type="entry name" value="AUXIN EFFLUX CARRIER FAMILY PROTEIN"/>
    <property type="match status" value="1"/>
</dbReference>
<evidence type="ECO:0000256" key="2">
    <source>
        <dbReference type="ARBA" id="ARBA00022448"/>
    </source>
</evidence>
<feature type="transmembrane region" description="Helical" evidence="7">
    <location>
        <begin position="109"/>
        <end position="131"/>
    </location>
</feature>
<feature type="transmembrane region" description="Helical" evidence="7">
    <location>
        <begin position="40"/>
        <end position="62"/>
    </location>
</feature>
<feature type="transmembrane region" description="Helical" evidence="7">
    <location>
        <begin position="6"/>
        <end position="28"/>
    </location>
</feature>
<evidence type="ECO:0000256" key="5">
    <source>
        <dbReference type="ARBA" id="ARBA00022989"/>
    </source>
</evidence>
<sequence length="247" mass="27818">MKLDISLIFIAMTSLLFGILMCIVSIIAFKKENRKMRGTLSMLVPGFNVGLFAYPVVEAIWGREGLKYFGMFDMGNSITIFVICYLLASHFSSNGEYINSKNILKKLVTSIPLMSYIITLILNLFGLHYPVFFINISGILSKANGPLSLLLLGICLNFNIDRIYRKNILKILFIRYSIGLTIGIILFIFMPFNSLFRHTLLIGLTLPIGMAVIPYAVEFNYDKKMVGTLCNITIILSFILIWGIVAL</sequence>
<evidence type="ECO:0000313" key="8">
    <source>
        <dbReference type="EMBL" id="MBP2033546.1"/>
    </source>
</evidence>
<evidence type="ECO:0000256" key="6">
    <source>
        <dbReference type="ARBA" id="ARBA00023136"/>
    </source>
</evidence>
<dbReference type="InterPro" id="IPR004776">
    <property type="entry name" value="Mem_transp_PIN-like"/>
</dbReference>
<keyword evidence="3" id="KW-1003">Cell membrane</keyword>
<keyword evidence="9" id="KW-1185">Reference proteome</keyword>
<comment type="caution">
    <text evidence="8">The sequence shown here is derived from an EMBL/GenBank/DDBJ whole genome shotgun (WGS) entry which is preliminary data.</text>
</comment>
<evidence type="ECO:0000313" key="9">
    <source>
        <dbReference type="Proteomes" id="UP001519307"/>
    </source>
</evidence>
<protein>
    <submittedName>
        <fullName evidence="8">Permease</fullName>
    </submittedName>
</protein>
<organism evidence="8 9">
    <name type="scientific">Clostridium algifaecis</name>
    <dbReference type="NCBI Taxonomy" id="1472040"/>
    <lineage>
        <taxon>Bacteria</taxon>
        <taxon>Bacillati</taxon>
        <taxon>Bacillota</taxon>
        <taxon>Clostridia</taxon>
        <taxon>Eubacteriales</taxon>
        <taxon>Clostridiaceae</taxon>
        <taxon>Clostridium</taxon>
    </lineage>
</organism>
<dbReference type="PANTHER" id="PTHR36838:SF3">
    <property type="entry name" value="TRANSPORTER AUXIN EFFLUX CARRIER EC FAMILY"/>
    <property type="match status" value="1"/>
</dbReference>
<evidence type="ECO:0000256" key="4">
    <source>
        <dbReference type="ARBA" id="ARBA00022692"/>
    </source>
</evidence>
<gene>
    <name evidence="8" type="ORF">J2Z42_002249</name>
</gene>
<evidence type="ECO:0000256" key="3">
    <source>
        <dbReference type="ARBA" id="ARBA00022475"/>
    </source>
</evidence>
<feature type="transmembrane region" description="Helical" evidence="7">
    <location>
        <begin position="172"/>
        <end position="192"/>
    </location>
</feature>
<dbReference type="Proteomes" id="UP001519307">
    <property type="component" value="Unassembled WGS sequence"/>
</dbReference>
<reference evidence="8 9" key="1">
    <citation type="submission" date="2021-03" db="EMBL/GenBank/DDBJ databases">
        <title>Genomic Encyclopedia of Type Strains, Phase IV (KMG-IV): sequencing the most valuable type-strain genomes for metagenomic binning, comparative biology and taxonomic classification.</title>
        <authorList>
            <person name="Goeker M."/>
        </authorList>
    </citation>
    <scope>NUCLEOTIDE SEQUENCE [LARGE SCALE GENOMIC DNA]</scope>
    <source>
        <strain evidence="8 9">DSM 28783</strain>
    </source>
</reference>
<proteinExistence type="predicted"/>